<gene>
    <name evidence="1" type="ORF">BSOLF_0841</name>
</gene>
<sequence>MDELLLLRRLKEHPKMIPWLMEFIEAPEETKEKTMRVWAAFLPEDQYWEHYRRLREELGLENEEKDVNHNKNDET</sequence>
<dbReference type="Proteomes" id="UP000244338">
    <property type="component" value="Unassembled WGS sequence"/>
</dbReference>
<name>A0A2R6Y082_9BACL</name>
<reference evidence="2" key="1">
    <citation type="journal article" date="2018" name="Sci. Rep.">
        <title>Lignite coal burning seam in the remote Altai Mountains harbors a hydrogen-driven thermophilic microbial community.</title>
        <authorList>
            <person name="Kadnikov V.V."/>
            <person name="Mardanov A.V."/>
            <person name="Ivasenko D.A."/>
            <person name="Antsiferov D.V."/>
            <person name="Beletsky A.V."/>
            <person name="Karnachuk O.V."/>
            <person name="Ravin N.V."/>
        </authorList>
    </citation>
    <scope>NUCLEOTIDE SEQUENCE [LARGE SCALE GENOMIC DNA]</scope>
</reference>
<evidence type="ECO:0000313" key="2">
    <source>
        <dbReference type="Proteomes" id="UP000244338"/>
    </source>
</evidence>
<accession>A0A2R6Y082</accession>
<organism evidence="1 2">
    <name type="scientific">Candidatus Carbonibacillus altaicus</name>
    <dbReference type="NCBI Taxonomy" id="2163959"/>
    <lineage>
        <taxon>Bacteria</taxon>
        <taxon>Bacillati</taxon>
        <taxon>Bacillota</taxon>
        <taxon>Bacilli</taxon>
        <taxon>Bacillales</taxon>
        <taxon>Candidatus Carbonibacillus</taxon>
    </lineage>
</organism>
<evidence type="ECO:0000313" key="1">
    <source>
        <dbReference type="EMBL" id="PTQ56099.1"/>
    </source>
</evidence>
<dbReference type="AlphaFoldDB" id="A0A2R6Y082"/>
<proteinExistence type="predicted"/>
<dbReference type="EMBL" id="PEBX01000046">
    <property type="protein sequence ID" value="PTQ56099.1"/>
    <property type="molecule type" value="Genomic_DNA"/>
</dbReference>
<comment type="caution">
    <text evidence="1">The sequence shown here is derived from an EMBL/GenBank/DDBJ whole genome shotgun (WGS) entry which is preliminary data.</text>
</comment>
<protein>
    <submittedName>
        <fullName evidence="1">Uncharacterized protein</fullName>
    </submittedName>
</protein>